<dbReference type="AlphaFoldDB" id="E2ZI67"/>
<protein>
    <submittedName>
        <fullName evidence="1">Uncharacterized protein</fullName>
    </submittedName>
</protein>
<reference evidence="1 2" key="1">
    <citation type="submission" date="2010-08" db="EMBL/GenBank/DDBJ databases">
        <authorList>
            <person name="Weinstock G."/>
            <person name="Sodergren E."/>
            <person name="Clifton S."/>
            <person name="Fulton L."/>
            <person name="Fulton B."/>
            <person name="Courtney L."/>
            <person name="Fronick C."/>
            <person name="Harrison M."/>
            <person name="Strong C."/>
            <person name="Farmer C."/>
            <person name="Delahaunty K."/>
            <person name="Markovic C."/>
            <person name="Hall O."/>
            <person name="Minx P."/>
            <person name="Tomlinson C."/>
            <person name="Mitreva M."/>
            <person name="Hou S."/>
            <person name="Chen J."/>
            <person name="Wollam A."/>
            <person name="Pepin K.H."/>
            <person name="Johnson M."/>
            <person name="Bhonagiri V."/>
            <person name="Zhang X."/>
            <person name="Suruliraj S."/>
            <person name="Warren W."/>
            <person name="Chinwalla A."/>
            <person name="Mardis E.R."/>
            <person name="Wilson R.K."/>
        </authorList>
    </citation>
    <scope>NUCLEOTIDE SEQUENCE [LARGE SCALE GENOMIC DNA]</scope>
    <source>
        <strain evidence="1 2">KLE1255</strain>
    </source>
</reference>
<dbReference type="HOGENOM" id="CLU_2522619_0_0_9"/>
<sequence length="84" mass="9130">MLKDGLRSFLSAASCQKRTAKKCSGADKKSSTFQKWSPRCVFRKISLCAGVSTIGEESNAVGLVTNGITDKQRKSMTSVVFDHI</sequence>
<proteinExistence type="predicted"/>
<evidence type="ECO:0000313" key="1">
    <source>
        <dbReference type="EMBL" id="EFQ07142.1"/>
    </source>
</evidence>
<gene>
    <name evidence="1" type="ORF">HMPREF9436_01358</name>
</gene>
<accession>E2ZI67</accession>
<organism evidence="1 2">
    <name type="scientific">Faecalibacterium cf. prausnitzii KLE1255</name>
    <dbReference type="NCBI Taxonomy" id="748224"/>
    <lineage>
        <taxon>Bacteria</taxon>
        <taxon>Bacillati</taxon>
        <taxon>Bacillota</taxon>
        <taxon>Clostridia</taxon>
        <taxon>Eubacteriales</taxon>
        <taxon>Oscillospiraceae</taxon>
        <taxon>Faecalibacterium</taxon>
    </lineage>
</organism>
<name>E2ZI67_9FIRM</name>
<evidence type="ECO:0000313" key="2">
    <source>
        <dbReference type="Proteomes" id="UP000006028"/>
    </source>
</evidence>
<comment type="caution">
    <text evidence="1">The sequence shown here is derived from an EMBL/GenBank/DDBJ whole genome shotgun (WGS) entry which is preliminary data.</text>
</comment>
<dbReference type="BioCyc" id="FCF748224-HMP:GTSS-41-MONOMER"/>
<dbReference type="EMBL" id="AECU01000115">
    <property type="protein sequence ID" value="EFQ07142.1"/>
    <property type="molecule type" value="Genomic_DNA"/>
</dbReference>
<dbReference type="Proteomes" id="UP000006028">
    <property type="component" value="Unassembled WGS sequence"/>
</dbReference>